<dbReference type="Proteomes" id="UP001397290">
    <property type="component" value="Unassembled WGS sequence"/>
</dbReference>
<proteinExistence type="predicted"/>
<evidence type="ECO:0000256" key="1">
    <source>
        <dbReference type="SAM" id="MobiDB-lite"/>
    </source>
</evidence>
<dbReference type="AlphaFoldDB" id="A0AAW0S5L1"/>
<gene>
    <name evidence="2" type="ORF">G3M48_006599</name>
</gene>
<keyword evidence="3" id="KW-1185">Reference proteome</keyword>
<dbReference type="EMBL" id="JAAHCF010000045">
    <property type="protein sequence ID" value="KAK8149550.1"/>
    <property type="molecule type" value="Genomic_DNA"/>
</dbReference>
<reference evidence="2 3" key="1">
    <citation type="submission" date="2020-02" db="EMBL/GenBank/DDBJ databases">
        <title>Comparative genomics of the hypocrealean fungal genus Beauvera.</title>
        <authorList>
            <person name="Showalter D.N."/>
            <person name="Bushley K.E."/>
            <person name="Rehner S.A."/>
        </authorList>
    </citation>
    <scope>NUCLEOTIDE SEQUENCE [LARGE SCALE GENOMIC DNA]</scope>
    <source>
        <strain evidence="2 3">ARSEF4384</strain>
    </source>
</reference>
<sequence>MDDLFQVPISTPDAISQSLRSGRRQLSRIFPRLKDSVPINTGAEAVGHATLNTSTTARRRGAQPALPAHDNDEDAIIAASRALDDECPDGGYG</sequence>
<feature type="region of interest" description="Disordered" evidence="1">
    <location>
        <begin position="51"/>
        <end position="73"/>
    </location>
</feature>
<evidence type="ECO:0000313" key="2">
    <source>
        <dbReference type="EMBL" id="KAK8149550.1"/>
    </source>
</evidence>
<evidence type="ECO:0000313" key="3">
    <source>
        <dbReference type="Proteomes" id="UP001397290"/>
    </source>
</evidence>
<organism evidence="2 3">
    <name type="scientific">Beauveria asiatica</name>
    <dbReference type="NCBI Taxonomy" id="1069075"/>
    <lineage>
        <taxon>Eukaryota</taxon>
        <taxon>Fungi</taxon>
        <taxon>Dikarya</taxon>
        <taxon>Ascomycota</taxon>
        <taxon>Pezizomycotina</taxon>
        <taxon>Sordariomycetes</taxon>
        <taxon>Hypocreomycetidae</taxon>
        <taxon>Hypocreales</taxon>
        <taxon>Cordycipitaceae</taxon>
        <taxon>Beauveria</taxon>
    </lineage>
</organism>
<comment type="caution">
    <text evidence="2">The sequence shown here is derived from an EMBL/GenBank/DDBJ whole genome shotgun (WGS) entry which is preliminary data.</text>
</comment>
<accession>A0AAW0S5L1</accession>
<name>A0AAW0S5L1_9HYPO</name>
<protein>
    <submittedName>
        <fullName evidence="2">Uncharacterized protein</fullName>
    </submittedName>
</protein>